<feature type="domain" description="NAD(P)-binding" evidence="1">
    <location>
        <begin position="8"/>
        <end position="186"/>
    </location>
</feature>
<organism evidence="2 3">
    <name type="scientific">Lactobacillus kalixensis DSM 16043</name>
    <dbReference type="NCBI Taxonomy" id="1423763"/>
    <lineage>
        <taxon>Bacteria</taxon>
        <taxon>Bacillati</taxon>
        <taxon>Bacillota</taxon>
        <taxon>Bacilli</taxon>
        <taxon>Lactobacillales</taxon>
        <taxon>Lactobacillaceae</taxon>
        <taxon>Lactobacillus</taxon>
    </lineage>
</organism>
<proteinExistence type="predicted"/>
<evidence type="ECO:0000259" key="1">
    <source>
        <dbReference type="Pfam" id="PF13460"/>
    </source>
</evidence>
<comment type="caution">
    <text evidence="2">The sequence shown here is derived from an EMBL/GenBank/DDBJ whole genome shotgun (WGS) entry which is preliminary data.</text>
</comment>
<dbReference type="EMBL" id="AZFM01000005">
    <property type="protein sequence ID" value="KRL90941.1"/>
    <property type="molecule type" value="Genomic_DNA"/>
</dbReference>
<evidence type="ECO:0000313" key="3">
    <source>
        <dbReference type="Proteomes" id="UP000051036"/>
    </source>
</evidence>
<accession>A0A0R1UC22</accession>
<reference evidence="2 3" key="1">
    <citation type="journal article" date="2015" name="Genome Announc.">
        <title>Expanding the biotechnology potential of lactobacilli through comparative genomics of 213 strains and associated genera.</title>
        <authorList>
            <person name="Sun Z."/>
            <person name="Harris H.M."/>
            <person name="McCann A."/>
            <person name="Guo C."/>
            <person name="Argimon S."/>
            <person name="Zhang W."/>
            <person name="Yang X."/>
            <person name="Jeffery I.B."/>
            <person name="Cooney J.C."/>
            <person name="Kagawa T.F."/>
            <person name="Liu W."/>
            <person name="Song Y."/>
            <person name="Salvetti E."/>
            <person name="Wrobel A."/>
            <person name="Rasinkangas P."/>
            <person name="Parkhill J."/>
            <person name="Rea M.C."/>
            <person name="O'Sullivan O."/>
            <person name="Ritari J."/>
            <person name="Douillard F.P."/>
            <person name="Paul Ross R."/>
            <person name="Yang R."/>
            <person name="Briner A.E."/>
            <person name="Felis G.E."/>
            <person name="de Vos W.M."/>
            <person name="Barrangou R."/>
            <person name="Klaenhammer T.R."/>
            <person name="Caufield P.W."/>
            <person name="Cui Y."/>
            <person name="Zhang H."/>
            <person name="O'Toole P.W."/>
        </authorList>
    </citation>
    <scope>NUCLEOTIDE SEQUENCE [LARGE SCALE GENOMIC DNA]</scope>
    <source>
        <strain evidence="2 3">DSM 16043</strain>
    </source>
</reference>
<evidence type="ECO:0000313" key="2">
    <source>
        <dbReference type="EMBL" id="KRL90941.1"/>
    </source>
</evidence>
<dbReference type="InterPro" id="IPR036291">
    <property type="entry name" value="NAD(P)-bd_dom_sf"/>
</dbReference>
<name>A0A0R1UC22_9LACO</name>
<dbReference type="InterPro" id="IPR016040">
    <property type="entry name" value="NAD(P)-bd_dom"/>
</dbReference>
<dbReference type="STRING" id="1423763.FC46_GL001551"/>
<sequence>MSKIFIFGGSGRVATELIKDLVADGNEVVAAARHPENVIRLDGVTADKLDLHANIDEIASQIKGSDIVYFTAGSRGKDLIQTDALGAIKTMIASEKVGIKRYVMLSSMYSLDIDAFNSIPGLEDYLAAKFFADTYLKDSTNLEYTILQPTNLTEKAATGKISLDITTSKENTIPDVARVLADIIKYPNTVGKVIEMTGGNTEIEEALKSIK</sequence>
<dbReference type="Proteomes" id="UP000051036">
    <property type="component" value="Unassembled WGS sequence"/>
</dbReference>
<dbReference type="AlphaFoldDB" id="A0A0R1UC22"/>
<dbReference type="PANTHER" id="PTHR15020">
    <property type="entry name" value="FLAVIN REDUCTASE-RELATED"/>
    <property type="match status" value="1"/>
</dbReference>
<dbReference type="RefSeq" id="WP_057797623.1">
    <property type="nucleotide sequence ID" value="NZ_AZFM01000005.1"/>
</dbReference>
<dbReference type="PANTHER" id="PTHR15020:SF50">
    <property type="entry name" value="UPF0659 PROTEIN YMR090W"/>
    <property type="match status" value="1"/>
</dbReference>
<dbReference type="Pfam" id="PF13460">
    <property type="entry name" value="NAD_binding_10"/>
    <property type="match status" value="1"/>
</dbReference>
<dbReference type="Gene3D" id="3.40.50.720">
    <property type="entry name" value="NAD(P)-binding Rossmann-like Domain"/>
    <property type="match status" value="1"/>
</dbReference>
<keyword evidence="3" id="KW-1185">Reference proteome</keyword>
<protein>
    <recommendedName>
        <fullName evidence="1">NAD(P)-binding domain-containing protein</fullName>
    </recommendedName>
</protein>
<gene>
    <name evidence="2" type="ORF">FC46_GL001551</name>
</gene>
<dbReference type="SUPFAM" id="SSF51735">
    <property type="entry name" value="NAD(P)-binding Rossmann-fold domains"/>
    <property type="match status" value="1"/>
</dbReference>
<dbReference type="OrthoDB" id="9785372at2"/>
<dbReference type="PATRIC" id="fig|1423763.3.peg.1575"/>